<feature type="compositionally biased region" description="Low complexity" evidence="1">
    <location>
        <begin position="594"/>
        <end position="608"/>
    </location>
</feature>
<gene>
    <name evidence="2" type="ORF">AVDCRST_MAG66-2711</name>
</gene>
<feature type="compositionally biased region" description="Basic residues" evidence="1">
    <location>
        <begin position="101"/>
        <end position="110"/>
    </location>
</feature>
<feature type="compositionally biased region" description="Basic residues" evidence="1">
    <location>
        <begin position="460"/>
        <end position="473"/>
    </location>
</feature>
<feature type="region of interest" description="Disordered" evidence="1">
    <location>
        <begin position="1"/>
        <end position="122"/>
    </location>
</feature>
<feature type="region of interest" description="Disordered" evidence="1">
    <location>
        <begin position="152"/>
        <end position="257"/>
    </location>
</feature>
<feature type="compositionally biased region" description="Low complexity" evidence="1">
    <location>
        <begin position="9"/>
        <end position="23"/>
    </location>
</feature>
<feature type="non-terminal residue" evidence="2">
    <location>
        <position position="643"/>
    </location>
</feature>
<feature type="compositionally biased region" description="Basic and acidic residues" evidence="1">
    <location>
        <begin position="206"/>
        <end position="217"/>
    </location>
</feature>
<feature type="compositionally biased region" description="Basic residues" evidence="1">
    <location>
        <begin position="609"/>
        <end position="632"/>
    </location>
</feature>
<feature type="compositionally biased region" description="Basic residues" evidence="1">
    <location>
        <begin position="315"/>
        <end position="328"/>
    </location>
</feature>
<feature type="compositionally biased region" description="Low complexity" evidence="1">
    <location>
        <begin position="225"/>
        <end position="237"/>
    </location>
</feature>
<feature type="non-terminal residue" evidence="2">
    <location>
        <position position="1"/>
    </location>
</feature>
<reference evidence="2" key="1">
    <citation type="submission" date="2020-02" db="EMBL/GenBank/DDBJ databases">
        <authorList>
            <person name="Meier V. D."/>
        </authorList>
    </citation>
    <scope>NUCLEOTIDE SEQUENCE</scope>
    <source>
        <strain evidence="2">AVDCRST_MAG66</strain>
    </source>
</reference>
<feature type="compositionally biased region" description="Basic residues" evidence="1">
    <location>
        <begin position="54"/>
        <end position="65"/>
    </location>
</feature>
<name>A0A6J4PP90_9PSEU</name>
<sequence>DDSHPQRPGPALGRPRGAPAGRPVRPRQRPLAGHPRHPRRPSAGRCLPGAARPGRGRRAHDRRGGRRADRRPVRLVHGRRADRGARCRAPDPAAGGDRGRARPRRTRRCARAPPAGGAGVAVRRVRRHRRQGLLPLPRAPQPVRARAARRVLLPRGRLRGDPHRVPGPPAPPGRARRPAGVARRRRRGAGDGPGRRVLGPRHQPRRREDLHPADRGRPARRGPRVRLGPVAGRAAGPGRRGRRARGAPARLRHRGGAAVDAASAGAVEGLARAARRRHLLGLPARRRGGRGLRVPRPHAVGHAGAAGALEARRRVRRGRRGRGRRPRLRGAALPARGEGADGRARREPRRGLPAQHLRARLDGSADAPAGAGEAGEVHAEDRLPGHLEGLLGSGGARRRPAGQRRARRRLAHRHAAREDREAGRPGRVADDAADRQRLLPPPDERDRVPGGDPAAAVLRPRGRRRRQLRRHRCGDRSRDRPRLRRPGPPLRRRRHHDRLVDPRGPRGVRPALDRARRAVRRAVPGRAARPPGQRRADGRREHRRPRRADDRAGGLPDRHRGDRAAGAGRLHRRPAGPGRVGPGVAGRHARGRGRPPAGDRPALPARPALQRRRHQSGRVPRGVRRAGRRPAVHRAGAARADLV</sequence>
<protein>
    <submittedName>
        <fullName evidence="2">Metallopeptidase</fullName>
    </submittedName>
</protein>
<accession>A0A6J4PP90</accession>
<feature type="region of interest" description="Disordered" evidence="1">
    <location>
        <begin position="315"/>
        <end position="643"/>
    </location>
</feature>
<organism evidence="2">
    <name type="scientific">uncultured Pseudonocardia sp</name>
    <dbReference type="NCBI Taxonomy" id="211455"/>
    <lineage>
        <taxon>Bacteria</taxon>
        <taxon>Bacillati</taxon>
        <taxon>Actinomycetota</taxon>
        <taxon>Actinomycetes</taxon>
        <taxon>Pseudonocardiales</taxon>
        <taxon>Pseudonocardiaceae</taxon>
        <taxon>Pseudonocardia</taxon>
        <taxon>environmental samples</taxon>
    </lineage>
</organism>
<feature type="compositionally biased region" description="Basic and acidic residues" evidence="1">
    <location>
        <begin position="79"/>
        <end position="89"/>
    </location>
</feature>
<feature type="compositionally biased region" description="Basic and acidic residues" evidence="1">
    <location>
        <begin position="375"/>
        <end position="385"/>
    </location>
</feature>
<feature type="compositionally biased region" description="Basic residues" evidence="1">
    <location>
        <begin position="481"/>
        <end position="497"/>
    </location>
</feature>
<evidence type="ECO:0000313" key="2">
    <source>
        <dbReference type="EMBL" id="CAA9421806.1"/>
    </source>
</evidence>
<dbReference type="EMBL" id="CADCUS010000397">
    <property type="protein sequence ID" value="CAA9421806.1"/>
    <property type="molecule type" value="Genomic_DNA"/>
</dbReference>
<dbReference type="AlphaFoldDB" id="A0A6J4PP90"/>
<feature type="compositionally biased region" description="Basic and acidic residues" evidence="1">
    <location>
        <begin position="416"/>
        <end position="449"/>
    </location>
</feature>
<feature type="compositionally biased region" description="Basic residues" evidence="1">
    <location>
        <begin position="396"/>
        <end position="415"/>
    </location>
</feature>
<feature type="compositionally biased region" description="Basic residues" evidence="1">
    <location>
        <begin position="174"/>
        <end position="187"/>
    </location>
</feature>
<proteinExistence type="predicted"/>
<feature type="compositionally biased region" description="Low complexity" evidence="1">
    <location>
        <begin position="43"/>
        <end position="53"/>
    </location>
</feature>
<feature type="compositionally biased region" description="Low complexity" evidence="1">
    <location>
        <begin position="521"/>
        <end position="533"/>
    </location>
</feature>
<feature type="compositionally biased region" description="Basic and acidic residues" evidence="1">
    <location>
        <begin position="547"/>
        <end position="563"/>
    </location>
</feature>
<feature type="compositionally biased region" description="Low complexity" evidence="1">
    <location>
        <begin position="362"/>
        <end position="371"/>
    </location>
</feature>
<feature type="compositionally biased region" description="Basic residues" evidence="1">
    <location>
        <begin position="239"/>
        <end position="255"/>
    </location>
</feature>
<feature type="compositionally biased region" description="Basic residues" evidence="1">
    <location>
        <begin position="24"/>
        <end position="42"/>
    </location>
</feature>
<evidence type="ECO:0000256" key="1">
    <source>
        <dbReference type="SAM" id="MobiDB-lite"/>
    </source>
</evidence>
<feature type="compositionally biased region" description="Low complexity" evidence="1">
    <location>
        <begin position="633"/>
        <end position="643"/>
    </location>
</feature>